<feature type="transmembrane region" description="Helical" evidence="5">
    <location>
        <begin position="175"/>
        <end position="193"/>
    </location>
</feature>
<reference evidence="7 8" key="1">
    <citation type="journal article" date="2015" name="Environ. Microbiol.">
        <title>Methane oxidation coupled to nitrate reduction under hypoxia by the Gammaproteobacterium Methylomonas denitrificans, sp. nov. type strain FJG1.</title>
        <authorList>
            <person name="Kits K.D."/>
            <person name="Klotz M.G."/>
            <person name="Stein L.Y."/>
        </authorList>
    </citation>
    <scope>NUCLEOTIDE SEQUENCE [LARGE SCALE GENOMIC DNA]</scope>
    <source>
        <strain evidence="7 8">FJG1</strain>
    </source>
</reference>
<dbReference type="STRING" id="1538553.JT25_008110"/>
<feature type="transmembrane region" description="Helical" evidence="5">
    <location>
        <begin position="337"/>
        <end position="361"/>
    </location>
</feature>
<evidence type="ECO:0000313" key="8">
    <source>
        <dbReference type="Proteomes" id="UP000030512"/>
    </source>
</evidence>
<dbReference type="EMBL" id="CP014476">
    <property type="protein sequence ID" value="AMK76455.1"/>
    <property type="molecule type" value="Genomic_DNA"/>
</dbReference>
<keyword evidence="3 5" id="KW-1133">Transmembrane helix</keyword>
<evidence type="ECO:0000256" key="5">
    <source>
        <dbReference type="SAM" id="Phobius"/>
    </source>
</evidence>
<proteinExistence type="predicted"/>
<feature type="transmembrane region" description="Helical" evidence="5">
    <location>
        <begin position="249"/>
        <end position="269"/>
    </location>
</feature>
<dbReference type="OrthoDB" id="4391260at2"/>
<dbReference type="PANTHER" id="PTHR37422:SF17">
    <property type="entry name" value="O-ANTIGEN LIGASE"/>
    <property type="match status" value="1"/>
</dbReference>
<feature type="transmembrane region" description="Helical" evidence="5">
    <location>
        <begin position="125"/>
        <end position="145"/>
    </location>
</feature>
<dbReference type="Pfam" id="PF04932">
    <property type="entry name" value="Wzy_C"/>
    <property type="match status" value="1"/>
</dbReference>
<evidence type="ECO:0000259" key="6">
    <source>
        <dbReference type="Pfam" id="PF04932"/>
    </source>
</evidence>
<feature type="transmembrane region" description="Helical" evidence="5">
    <location>
        <begin position="200"/>
        <end position="218"/>
    </location>
</feature>
<feature type="transmembrane region" description="Helical" evidence="5">
    <location>
        <begin position="397"/>
        <end position="414"/>
    </location>
</feature>
<name>A0A126T303_9GAMM</name>
<feature type="transmembrane region" description="Helical" evidence="5">
    <location>
        <begin position="373"/>
        <end position="391"/>
    </location>
</feature>
<feature type="domain" description="O-antigen ligase-related" evidence="6">
    <location>
        <begin position="184"/>
        <end position="350"/>
    </location>
</feature>
<keyword evidence="8" id="KW-1185">Reference proteome</keyword>
<keyword evidence="4 5" id="KW-0472">Membrane</keyword>
<dbReference type="RefSeq" id="WP_062328222.1">
    <property type="nucleotide sequence ID" value="NZ_CP014476.1"/>
</dbReference>
<dbReference type="GO" id="GO:0016020">
    <property type="term" value="C:membrane"/>
    <property type="evidence" value="ECO:0007669"/>
    <property type="project" value="UniProtKB-SubCell"/>
</dbReference>
<evidence type="ECO:0000256" key="3">
    <source>
        <dbReference type="ARBA" id="ARBA00022989"/>
    </source>
</evidence>
<dbReference type="AlphaFoldDB" id="A0A126T303"/>
<dbReference type="Proteomes" id="UP000030512">
    <property type="component" value="Chromosome"/>
</dbReference>
<organism evidence="7 8">
    <name type="scientific">Methylomonas denitrificans</name>
    <dbReference type="NCBI Taxonomy" id="1538553"/>
    <lineage>
        <taxon>Bacteria</taxon>
        <taxon>Pseudomonadati</taxon>
        <taxon>Pseudomonadota</taxon>
        <taxon>Gammaproteobacteria</taxon>
        <taxon>Methylococcales</taxon>
        <taxon>Methylococcaceae</taxon>
        <taxon>Methylomonas</taxon>
    </lineage>
</organism>
<feature type="transmembrane region" description="Helical" evidence="5">
    <location>
        <begin position="96"/>
        <end position="118"/>
    </location>
</feature>
<gene>
    <name evidence="7" type="ORF">JT25_008110</name>
</gene>
<feature type="transmembrane region" description="Helical" evidence="5">
    <location>
        <begin position="224"/>
        <end position="242"/>
    </location>
</feature>
<keyword evidence="2 5" id="KW-0812">Transmembrane</keyword>
<evidence type="ECO:0000256" key="4">
    <source>
        <dbReference type="ARBA" id="ARBA00023136"/>
    </source>
</evidence>
<accession>A0A126T303</accession>
<feature type="transmembrane region" description="Helical" evidence="5">
    <location>
        <begin position="42"/>
        <end position="60"/>
    </location>
</feature>
<comment type="subcellular location">
    <subcellularLocation>
        <location evidence="1">Membrane</location>
        <topology evidence="1">Multi-pass membrane protein</topology>
    </subcellularLocation>
</comment>
<evidence type="ECO:0000256" key="2">
    <source>
        <dbReference type="ARBA" id="ARBA00022692"/>
    </source>
</evidence>
<dbReference type="KEGG" id="mdn:JT25_008110"/>
<feature type="transmembrane region" description="Helical" evidence="5">
    <location>
        <begin position="67"/>
        <end position="90"/>
    </location>
</feature>
<dbReference type="InterPro" id="IPR007016">
    <property type="entry name" value="O-antigen_ligase-rel_domated"/>
</dbReference>
<protein>
    <recommendedName>
        <fullName evidence="6">O-antigen ligase-related domain-containing protein</fullName>
    </recommendedName>
</protein>
<evidence type="ECO:0000313" key="7">
    <source>
        <dbReference type="EMBL" id="AMK76455.1"/>
    </source>
</evidence>
<feature type="transmembrane region" description="Helical" evidence="5">
    <location>
        <begin position="12"/>
        <end position="30"/>
    </location>
</feature>
<evidence type="ECO:0000256" key="1">
    <source>
        <dbReference type="ARBA" id="ARBA00004141"/>
    </source>
</evidence>
<dbReference type="InterPro" id="IPR051533">
    <property type="entry name" value="WaaL-like"/>
</dbReference>
<sequence>MITYKSSIGAQYLLPFFIFFTVIGVALLQPDYGSLMRQESSLVNQVTLSLAYSLAFVLLLKQKGLVLTVIIKSGPLDALFFLIIVSIFWSEFPVKVIIFFVHNVGMACIALCMVLFLINKKDNFFKILLLALSIYIAATVVVTMIRPDIGVMTSTNIYAVSLIGRWRGLTNHPNSLGAICLFATWISLSTFFYTKKSMATSLFAIGLLLAAFYCMYKANSMTSTILSASLIFGMLWLAFIGSSKGGVKFIKITLGAISIFIGLMLLYIIHPEFFSEKYFFRAIGRDASFSGRTSLWDIGLRGFAAKPFLGWSYDSLMSFLKNFNLGYGQLHNGYLDLLVRGGLVSIFLFFILLGQIVYLLLKQRKKDNKDYAYVAILLVAVLLHNMTEGSLVGGTNIIWFMFLLVYFYSILINISQNRLENNASG</sequence>
<dbReference type="PANTHER" id="PTHR37422">
    <property type="entry name" value="TEICHURONIC ACID BIOSYNTHESIS PROTEIN TUAE"/>
    <property type="match status" value="1"/>
</dbReference>